<dbReference type="Pfam" id="PF16233">
    <property type="entry name" value="DUF4893"/>
    <property type="match status" value="1"/>
</dbReference>
<comment type="caution">
    <text evidence="2">The sequence shown here is derived from an EMBL/GenBank/DDBJ whole genome shotgun (WGS) entry which is preliminary data.</text>
</comment>
<evidence type="ECO:0000313" key="3">
    <source>
        <dbReference type="Proteomes" id="UP000306630"/>
    </source>
</evidence>
<accession>A0A4S2FX54</accession>
<dbReference type="RefSeq" id="WP_135993272.1">
    <property type="nucleotide sequence ID" value="NZ_CAOWXJ010000064.1"/>
</dbReference>
<proteinExistence type="predicted"/>
<evidence type="ECO:0000256" key="1">
    <source>
        <dbReference type="SAM" id="SignalP"/>
    </source>
</evidence>
<name>A0A4S2FX54_9BACT</name>
<reference evidence="2 3" key="1">
    <citation type="submission" date="2019-04" db="EMBL/GenBank/DDBJ databases">
        <title>Microbes associate with the intestines of laboratory mice.</title>
        <authorList>
            <person name="Navarre W."/>
            <person name="Wong E."/>
            <person name="Huang K."/>
            <person name="Tropini C."/>
            <person name="Ng K."/>
            <person name="Yu B."/>
        </authorList>
    </citation>
    <scope>NUCLEOTIDE SEQUENCE [LARGE SCALE GENOMIC DNA]</scope>
    <source>
        <strain evidence="2 3">NM06_A21</strain>
    </source>
</reference>
<sequence>MSSKKYIATLFAFIGFLTSFAETSNLIGAWKGPKDLMINLCIDNGKKLYVGYCGILRTYGWVDFSTSLTPDSLIIKSADIGSPFEGRFKIESDNRLVGKLEMGSTGDDWYFNGNAELVKEKPVMPENLNPELEDIILPSDYGVLARDRNIAWEALSTLTPKSYGYAEKNMVEKLVNAKTYPITPKDMIGFRRVRSIQIDARDGIFSYPYFNCRFKNVDGKVFFEKTAGSQRKSGFVYQNSPESLVFLGGWSVNDDPQTGYGSTNSVVGKVYKIGPRKAIMIFPTEEDRVEIYELTK</sequence>
<dbReference type="InterPro" id="IPR032609">
    <property type="entry name" value="DUF4893"/>
</dbReference>
<evidence type="ECO:0000313" key="2">
    <source>
        <dbReference type="EMBL" id="TGY73862.1"/>
    </source>
</evidence>
<gene>
    <name evidence="2" type="ORF">E5333_07950</name>
</gene>
<feature type="signal peptide" evidence="1">
    <location>
        <begin position="1"/>
        <end position="21"/>
    </location>
</feature>
<dbReference type="Proteomes" id="UP000306630">
    <property type="component" value="Unassembled WGS sequence"/>
</dbReference>
<feature type="chain" id="PRO_5020751782" evidence="1">
    <location>
        <begin position="22"/>
        <end position="296"/>
    </location>
</feature>
<keyword evidence="1" id="KW-0732">Signal</keyword>
<organism evidence="2 3">
    <name type="scientific">Muribaculum intestinale</name>
    <dbReference type="NCBI Taxonomy" id="1796646"/>
    <lineage>
        <taxon>Bacteria</taxon>
        <taxon>Pseudomonadati</taxon>
        <taxon>Bacteroidota</taxon>
        <taxon>Bacteroidia</taxon>
        <taxon>Bacteroidales</taxon>
        <taxon>Muribaculaceae</taxon>
        <taxon>Muribaculum</taxon>
    </lineage>
</organism>
<protein>
    <submittedName>
        <fullName evidence="2">DUF4893 domain-containing protein</fullName>
    </submittedName>
</protein>
<dbReference type="AlphaFoldDB" id="A0A4S2FX54"/>
<dbReference type="EMBL" id="SRYD01000028">
    <property type="protein sequence ID" value="TGY73862.1"/>
    <property type="molecule type" value="Genomic_DNA"/>
</dbReference>